<protein>
    <submittedName>
        <fullName evidence="2">Endonuclease/exonuclease/phosphatase family protein</fullName>
    </submittedName>
</protein>
<keyword evidence="2" id="KW-0540">Nuclease</keyword>
<keyword evidence="3" id="KW-1185">Reference proteome</keyword>
<keyword evidence="2" id="KW-0378">Hydrolase</keyword>
<accession>A0ABZ0W3P0</accession>
<feature type="chain" id="PRO_5045388081" evidence="1">
    <location>
        <begin position="21"/>
        <end position="279"/>
    </location>
</feature>
<feature type="signal peptide" evidence="1">
    <location>
        <begin position="1"/>
        <end position="20"/>
    </location>
</feature>
<organism evidence="2 3">
    <name type="scientific">Niabella yanshanensis</name>
    <dbReference type="NCBI Taxonomy" id="577386"/>
    <lineage>
        <taxon>Bacteria</taxon>
        <taxon>Pseudomonadati</taxon>
        <taxon>Bacteroidota</taxon>
        <taxon>Chitinophagia</taxon>
        <taxon>Chitinophagales</taxon>
        <taxon>Chitinophagaceae</taxon>
        <taxon>Niabella</taxon>
    </lineage>
</organism>
<reference evidence="2 3" key="1">
    <citation type="submission" date="2023-12" db="EMBL/GenBank/DDBJ databases">
        <title>Genome sequencing and assembly of bacterial species from a model synthetic community.</title>
        <authorList>
            <person name="Hogle S.L."/>
        </authorList>
    </citation>
    <scope>NUCLEOTIDE SEQUENCE [LARGE SCALE GENOMIC DNA]</scope>
    <source>
        <strain evidence="2 3">HAMBI_3031</strain>
    </source>
</reference>
<dbReference type="Proteomes" id="UP001325680">
    <property type="component" value="Chromosome"/>
</dbReference>
<dbReference type="EMBL" id="CP139960">
    <property type="protein sequence ID" value="WQD37821.1"/>
    <property type="molecule type" value="Genomic_DNA"/>
</dbReference>
<dbReference type="Gene3D" id="3.60.10.10">
    <property type="entry name" value="Endonuclease/exonuclease/phosphatase"/>
    <property type="match status" value="1"/>
</dbReference>
<dbReference type="SUPFAM" id="SSF56219">
    <property type="entry name" value="DNase I-like"/>
    <property type="match status" value="1"/>
</dbReference>
<dbReference type="RefSeq" id="WP_114790583.1">
    <property type="nucleotide sequence ID" value="NZ_CP139960.1"/>
</dbReference>
<evidence type="ECO:0000313" key="2">
    <source>
        <dbReference type="EMBL" id="WQD37821.1"/>
    </source>
</evidence>
<evidence type="ECO:0000256" key="1">
    <source>
        <dbReference type="SAM" id="SignalP"/>
    </source>
</evidence>
<sequence>MKNKIIFSWLLVLGTMVTMAQSPDGLPLKLRVGSYNVGHFNQGMKGGLEAKGKEYYPNNKEVTSGYIKKELQRWKKWIGEQSLDIFAVQEWNYYFDRDSMFIAGDELLKPYYDNIYFGDAHSWIYNGIATNYKLTNLRKKYWFQDYYALIGDLKVGSQTIQVISMHIPWQKEEHAAALDSITSELEKYKYFICFGDTNASDAEILDFKKSGFNIANGGPQGWFPTSSTVILDRMTDGPDRHIDNIITSKNIKIMNVSAPHTTLNDQDHLPILADVLITW</sequence>
<evidence type="ECO:0000313" key="3">
    <source>
        <dbReference type="Proteomes" id="UP001325680"/>
    </source>
</evidence>
<gene>
    <name evidence="2" type="ORF">U0035_19320</name>
</gene>
<keyword evidence="1" id="KW-0732">Signal</keyword>
<keyword evidence="2" id="KW-0255">Endonuclease</keyword>
<dbReference type="InterPro" id="IPR036691">
    <property type="entry name" value="Endo/exonu/phosph_ase_sf"/>
</dbReference>
<dbReference type="GO" id="GO:0004519">
    <property type="term" value="F:endonuclease activity"/>
    <property type="evidence" value="ECO:0007669"/>
    <property type="project" value="UniProtKB-KW"/>
</dbReference>
<proteinExistence type="predicted"/>
<name>A0ABZ0W3P0_9BACT</name>